<dbReference type="PANTHER" id="PTHR44591:SF25">
    <property type="entry name" value="CHEMOTAXIS TWO-COMPONENT RESPONSE REGULATOR"/>
    <property type="match status" value="1"/>
</dbReference>
<comment type="caution">
    <text evidence="4">The sequence shown here is derived from an EMBL/GenBank/DDBJ whole genome shotgun (WGS) entry which is preliminary data.</text>
</comment>
<dbReference type="Gene3D" id="3.40.50.2300">
    <property type="match status" value="1"/>
</dbReference>
<evidence type="ECO:0000256" key="1">
    <source>
        <dbReference type="ARBA" id="ARBA00022553"/>
    </source>
</evidence>
<dbReference type="EMBL" id="ABVL01000038">
    <property type="protein sequence ID" value="EDY16185.1"/>
    <property type="molecule type" value="Genomic_DNA"/>
</dbReference>
<dbReference type="RefSeq" id="WP_006983607.1">
    <property type="nucleotide sequence ID" value="NZ_ABVL01000038.1"/>
</dbReference>
<feature type="modified residue" description="4-aspartylphosphate" evidence="2">
    <location>
        <position position="63"/>
    </location>
</feature>
<proteinExistence type="predicted"/>
<gene>
    <name evidence="4" type="ORF">CfE428DRAFT_6289</name>
</gene>
<dbReference type="PROSITE" id="PS50110">
    <property type="entry name" value="RESPONSE_REGULATORY"/>
    <property type="match status" value="1"/>
</dbReference>
<evidence type="ECO:0000256" key="2">
    <source>
        <dbReference type="PROSITE-ProRule" id="PRU00169"/>
    </source>
</evidence>
<protein>
    <submittedName>
        <fullName evidence="4">Response regulator receiver protein</fullName>
    </submittedName>
</protein>
<dbReference type="InterPro" id="IPR001789">
    <property type="entry name" value="Sig_transdc_resp-reg_receiver"/>
</dbReference>
<dbReference type="PANTHER" id="PTHR44591">
    <property type="entry name" value="STRESS RESPONSE REGULATOR PROTEIN 1"/>
    <property type="match status" value="1"/>
</dbReference>
<feature type="domain" description="Response regulatory" evidence="3">
    <location>
        <begin position="11"/>
        <end position="128"/>
    </location>
</feature>
<evidence type="ECO:0000313" key="4">
    <source>
        <dbReference type="EMBL" id="EDY16185.1"/>
    </source>
</evidence>
<dbReference type="Pfam" id="PF00072">
    <property type="entry name" value="Response_reg"/>
    <property type="match status" value="1"/>
</dbReference>
<dbReference type="eggNOG" id="COG2204">
    <property type="taxonomic scope" value="Bacteria"/>
</dbReference>
<dbReference type="STRING" id="497964.CfE428DRAFT_6289"/>
<dbReference type="GO" id="GO:0000160">
    <property type="term" value="P:phosphorelay signal transduction system"/>
    <property type="evidence" value="ECO:0007669"/>
    <property type="project" value="InterPro"/>
</dbReference>
<keyword evidence="1 2" id="KW-0597">Phosphoprotein</keyword>
<dbReference type="CDD" id="cd00156">
    <property type="entry name" value="REC"/>
    <property type="match status" value="1"/>
</dbReference>
<organism evidence="4 5">
    <name type="scientific">Chthoniobacter flavus Ellin428</name>
    <dbReference type="NCBI Taxonomy" id="497964"/>
    <lineage>
        <taxon>Bacteria</taxon>
        <taxon>Pseudomonadati</taxon>
        <taxon>Verrucomicrobiota</taxon>
        <taxon>Spartobacteria</taxon>
        <taxon>Chthoniobacterales</taxon>
        <taxon>Chthoniobacteraceae</taxon>
        <taxon>Chthoniobacter</taxon>
    </lineage>
</organism>
<evidence type="ECO:0000313" key="5">
    <source>
        <dbReference type="Proteomes" id="UP000005824"/>
    </source>
</evidence>
<name>B4DBJ8_9BACT</name>
<evidence type="ECO:0000259" key="3">
    <source>
        <dbReference type="PROSITE" id="PS50110"/>
    </source>
</evidence>
<keyword evidence="5" id="KW-1185">Reference proteome</keyword>
<sequence length="148" mass="15947">MNSPLFACSRRWIVVDDAAALSEIVGLHLADLGLARVESFTSPLDAQTSFVADPNDCDLLITDRDMPHLNGLELARTLRAQNPKLKVVLITARHDDLTADSLAAAGVCAVLPKPFTLDRLERLVRSTALSSDASEQSEDFLPALSHAA</sequence>
<dbReference type="AlphaFoldDB" id="B4DBJ8"/>
<dbReference type="SMART" id="SM00448">
    <property type="entry name" value="REC"/>
    <property type="match status" value="1"/>
</dbReference>
<dbReference type="Proteomes" id="UP000005824">
    <property type="component" value="Unassembled WGS sequence"/>
</dbReference>
<reference evidence="4 5" key="1">
    <citation type="journal article" date="2011" name="J. Bacteriol.">
        <title>Genome sequence of Chthoniobacter flavus Ellin428, an aerobic heterotrophic soil bacterium.</title>
        <authorList>
            <person name="Kant R."/>
            <person name="van Passel M.W."/>
            <person name="Palva A."/>
            <person name="Lucas S."/>
            <person name="Lapidus A."/>
            <person name="Glavina Del Rio T."/>
            <person name="Dalin E."/>
            <person name="Tice H."/>
            <person name="Bruce D."/>
            <person name="Goodwin L."/>
            <person name="Pitluck S."/>
            <person name="Larimer F.W."/>
            <person name="Land M.L."/>
            <person name="Hauser L."/>
            <person name="Sangwan P."/>
            <person name="de Vos W.M."/>
            <person name="Janssen P.H."/>
            <person name="Smidt H."/>
        </authorList>
    </citation>
    <scope>NUCLEOTIDE SEQUENCE [LARGE SCALE GENOMIC DNA]</scope>
    <source>
        <strain evidence="4 5">Ellin428</strain>
    </source>
</reference>
<dbReference type="SUPFAM" id="SSF52172">
    <property type="entry name" value="CheY-like"/>
    <property type="match status" value="1"/>
</dbReference>
<dbReference type="InterPro" id="IPR011006">
    <property type="entry name" value="CheY-like_superfamily"/>
</dbReference>
<dbReference type="InParanoid" id="B4DBJ8"/>
<accession>B4DBJ8</accession>
<dbReference type="InterPro" id="IPR050595">
    <property type="entry name" value="Bact_response_regulator"/>
</dbReference>